<evidence type="ECO:0000256" key="1">
    <source>
        <dbReference type="SAM" id="MobiDB-lite"/>
    </source>
</evidence>
<feature type="region of interest" description="Disordered" evidence="1">
    <location>
        <begin position="37"/>
        <end position="134"/>
    </location>
</feature>
<organism evidence="2">
    <name type="scientific">Culex pipiens</name>
    <name type="common">House mosquito</name>
    <dbReference type="NCBI Taxonomy" id="7175"/>
    <lineage>
        <taxon>Eukaryota</taxon>
        <taxon>Metazoa</taxon>
        <taxon>Ecdysozoa</taxon>
        <taxon>Arthropoda</taxon>
        <taxon>Hexapoda</taxon>
        <taxon>Insecta</taxon>
        <taxon>Pterygota</taxon>
        <taxon>Neoptera</taxon>
        <taxon>Endopterygota</taxon>
        <taxon>Diptera</taxon>
        <taxon>Nematocera</taxon>
        <taxon>Culicoidea</taxon>
        <taxon>Culicidae</taxon>
        <taxon>Culicinae</taxon>
        <taxon>Culicini</taxon>
        <taxon>Culex</taxon>
        <taxon>Culex</taxon>
    </lineage>
</organism>
<dbReference type="EMBL" id="HBUE01042093">
    <property type="protein sequence ID" value="CAG6461122.1"/>
    <property type="molecule type" value="Transcribed_RNA"/>
</dbReference>
<feature type="compositionally biased region" description="Low complexity" evidence="1">
    <location>
        <begin position="93"/>
        <end position="116"/>
    </location>
</feature>
<protein>
    <submittedName>
        <fullName evidence="2">(northern house mosquito) hypothetical protein</fullName>
    </submittedName>
</protein>
<accession>A0A8D8AV53</accession>
<feature type="compositionally biased region" description="Basic residues" evidence="1">
    <location>
        <begin position="41"/>
        <end position="65"/>
    </location>
</feature>
<dbReference type="AlphaFoldDB" id="A0A8D8AV53"/>
<evidence type="ECO:0000313" key="2">
    <source>
        <dbReference type="EMBL" id="CAG6461122.1"/>
    </source>
</evidence>
<name>A0A8D8AV53_CULPI</name>
<reference evidence="2" key="1">
    <citation type="submission" date="2021-05" db="EMBL/GenBank/DDBJ databases">
        <authorList>
            <person name="Alioto T."/>
            <person name="Alioto T."/>
            <person name="Gomez Garrido J."/>
        </authorList>
    </citation>
    <scope>NUCLEOTIDE SEQUENCE</scope>
</reference>
<proteinExistence type="predicted"/>
<sequence length="134" mass="14612">MVVVLATTTTTQVVLATLQHPNPSTAANLTTNLSISTVDLKKRRPAKSPRKCRHVDTNHRHRNNHPARSGTCPAFNPSSPRPFQDPQPQTIRTPSSPTDHRPTTPTTTTTPSNPAPHQHRGLVAVTTTRLTTLP</sequence>